<keyword evidence="6 11" id="KW-0547">Nucleotide-binding</keyword>
<dbReference type="Pfam" id="PF12169">
    <property type="entry name" value="DNA_pol3_gamma3"/>
    <property type="match status" value="1"/>
</dbReference>
<dbReference type="GO" id="GO:0005524">
    <property type="term" value="F:ATP binding"/>
    <property type="evidence" value="ECO:0007669"/>
    <property type="project" value="UniProtKB-KW"/>
</dbReference>
<dbReference type="FunFam" id="1.10.8.60:FF:000013">
    <property type="entry name" value="DNA polymerase III subunit gamma/tau"/>
    <property type="match status" value="1"/>
</dbReference>
<dbReference type="GO" id="GO:0003887">
    <property type="term" value="F:DNA-directed DNA polymerase activity"/>
    <property type="evidence" value="ECO:0007669"/>
    <property type="project" value="UniProtKB-KW"/>
</dbReference>
<dbReference type="InterPro" id="IPR050238">
    <property type="entry name" value="DNA_Rep/Repair_Clamp_Loader"/>
</dbReference>
<evidence type="ECO:0000313" key="14">
    <source>
        <dbReference type="EMBL" id="QDV50757.1"/>
    </source>
</evidence>
<dbReference type="PANTHER" id="PTHR11669">
    <property type="entry name" value="REPLICATION FACTOR C / DNA POLYMERASE III GAMMA-TAU SUBUNIT"/>
    <property type="match status" value="1"/>
</dbReference>
<evidence type="ECO:0000256" key="11">
    <source>
        <dbReference type="RuleBase" id="RU364063"/>
    </source>
</evidence>
<name>A0A518ICC8_9PLAN</name>
<evidence type="ECO:0000256" key="7">
    <source>
        <dbReference type="ARBA" id="ARBA00022833"/>
    </source>
</evidence>
<feature type="region of interest" description="Disordered" evidence="12">
    <location>
        <begin position="386"/>
        <end position="447"/>
    </location>
</feature>
<keyword evidence="3 11" id="KW-0548">Nucleotidyltransferase</keyword>
<evidence type="ECO:0000256" key="3">
    <source>
        <dbReference type="ARBA" id="ARBA00022695"/>
    </source>
</evidence>
<organism evidence="14 15">
    <name type="scientific">Gimesia fumaroli</name>
    <dbReference type="NCBI Taxonomy" id="2527976"/>
    <lineage>
        <taxon>Bacteria</taxon>
        <taxon>Pseudomonadati</taxon>
        <taxon>Planctomycetota</taxon>
        <taxon>Planctomycetia</taxon>
        <taxon>Planctomycetales</taxon>
        <taxon>Planctomycetaceae</taxon>
        <taxon>Gimesia</taxon>
    </lineage>
</organism>
<dbReference type="EMBL" id="CP037452">
    <property type="protein sequence ID" value="QDV50757.1"/>
    <property type="molecule type" value="Genomic_DNA"/>
</dbReference>
<dbReference type="InterPro" id="IPR012763">
    <property type="entry name" value="DNA_pol_III_sug/sutau_N"/>
</dbReference>
<dbReference type="Gene3D" id="1.20.272.10">
    <property type="match status" value="1"/>
</dbReference>
<accession>A0A518ICC8</accession>
<dbReference type="GO" id="GO:0009360">
    <property type="term" value="C:DNA polymerase III complex"/>
    <property type="evidence" value="ECO:0007669"/>
    <property type="project" value="InterPro"/>
</dbReference>
<evidence type="ECO:0000256" key="10">
    <source>
        <dbReference type="ARBA" id="ARBA00049244"/>
    </source>
</evidence>
<dbReference type="CDD" id="cd18137">
    <property type="entry name" value="HLD_clamp_pol_III_gamma_tau"/>
    <property type="match status" value="1"/>
</dbReference>
<dbReference type="NCBIfam" id="TIGR02397">
    <property type="entry name" value="dnaX_nterm"/>
    <property type="match status" value="1"/>
</dbReference>
<dbReference type="InterPro" id="IPR022754">
    <property type="entry name" value="DNA_pol_III_gamma-3"/>
</dbReference>
<dbReference type="PANTHER" id="PTHR11669:SF0">
    <property type="entry name" value="PROTEIN STICHEL-LIKE 2"/>
    <property type="match status" value="1"/>
</dbReference>
<dbReference type="Proteomes" id="UP000318313">
    <property type="component" value="Chromosome"/>
</dbReference>
<evidence type="ECO:0000256" key="12">
    <source>
        <dbReference type="SAM" id="MobiDB-lite"/>
    </source>
</evidence>
<dbReference type="RefSeq" id="WP_145309482.1">
    <property type="nucleotide sequence ID" value="NZ_CP037452.1"/>
</dbReference>
<evidence type="ECO:0000256" key="1">
    <source>
        <dbReference type="ARBA" id="ARBA00006360"/>
    </source>
</evidence>
<dbReference type="GO" id="GO:0006261">
    <property type="term" value="P:DNA-templated DNA replication"/>
    <property type="evidence" value="ECO:0007669"/>
    <property type="project" value="TreeGrafter"/>
</dbReference>
<dbReference type="AlphaFoldDB" id="A0A518ICC8"/>
<evidence type="ECO:0000256" key="8">
    <source>
        <dbReference type="ARBA" id="ARBA00022840"/>
    </source>
</evidence>
<evidence type="ECO:0000256" key="9">
    <source>
        <dbReference type="ARBA" id="ARBA00022932"/>
    </source>
</evidence>
<dbReference type="OrthoDB" id="9810148at2"/>
<evidence type="ECO:0000259" key="13">
    <source>
        <dbReference type="SMART" id="SM00382"/>
    </source>
</evidence>
<dbReference type="InterPro" id="IPR003593">
    <property type="entry name" value="AAA+_ATPase"/>
</dbReference>
<feature type="domain" description="AAA+ ATPase" evidence="13">
    <location>
        <begin position="42"/>
        <end position="184"/>
    </location>
</feature>
<dbReference type="SMART" id="SM00382">
    <property type="entry name" value="AAA"/>
    <property type="match status" value="1"/>
</dbReference>
<keyword evidence="5" id="KW-0479">Metal-binding</keyword>
<keyword evidence="8 11" id="KW-0067">ATP-binding</keyword>
<feature type="compositionally biased region" description="Basic and acidic residues" evidence="12">
    <location>
        <begin position="426"/>
        <end position="435"/>
    </location>
</feature>
<comment type="function">
    <text evidence="11">DNA polymerase III is a complex, multichain enzyme responsible for most of the replicative synthesis in bacteria. This DNA polymerase also exhibits 3' to 5' exonuclease activity.</text>
</comment>
<gene>
    <name evidence="14" type="primary">dnaX_1</name>
    <name evidence="11" type="synonym">dnaX</name>
    <name evidence="14" type="ORF">Enr17x_28000</name>
</gene>
<dbReference type="Gene3D" id="3.40.50.300">
    <property type="entry name" value="P-loop containing nucleotide triphosphate hydrolases"/>
    <property type="match status" value="1"/>
</dbReference>
<dbReference type="InterPro" id="IPR001270">
    <property type="entry name" value="ClpA/B"/>
</dbReference>
<evidence type="ECO:0000256" key="2">
    <source>
        <dbReference type="ARBA" id="ARBA00022679"/>
    </source>
</evidence>
<dbReference type="EC" id="2.7.7.7" evidence="11"/>
<dbReference type="FunFam" id="3.40.50.300:FF:000014">
    <property type="entry name" value="DNA polymerase III subunit gamma/tau"/>
    <property type="match status" value="1"/>
</dbReference>
<evidence type="ECO:0000256" key="4">
    <source>
        <dbReference type="ARBA" id="ARBA00022705"/>
    </source>
</evidence>
<dbReference type="GO" id="GO:0046872">
    <property type="term" value="F:metal ion binding"/>
    <property type="evidence" value="ECO:0007669"/>
    <property type="project" value="UniProtKB-KW"/>
</dbReference>
<dbReference type="Pfam" id="PF22608">
    <property type="entry name" value="DNAX_ATPase_lid"/>
    <property type="match status" value="1"/>
</dbReference>
<keyword evidence="4 11" id="KW-0235">DNA replication</keyword>
<dbReference type="Pfam" id="PF13177">
    <property type="entry name" value="DNA_pol3_delta2"/>
    <property type="match status" value="1"/>
</dbReference>
<feature type="compositionally biased region" description="Polar residues" evidence="12">
    <location>
        <begin position="436"/>
        <end position="447"/>
    </location>
</feature>
<evidence type="ECO:0000256" key="5">
    <source>
        <dbReference type="ARBA" id="ARBA00022723"/>
    </source>
</evidence>
<comment type="similarity">
    <text evidence="1 11">Belongs to the DnaX/STICHEL family.</text>
</comment>
<feature type="region of interest" description="Disordered" evidence="12">
    <location>
        <begin position="536"/>
        <end position="569"/>
    </location>
</feature>
<dbReference type="InterPro" id="IPR027417">
    <property type="entry name" value="P-loop_NTPase"/>
</dbReference>
<comment type="subunit">
    <text evidence="11">DNA polymerase III contains a core (composed of alpha, epsilon and theta chains) that associates with a tau subunit. This core dimerizes to form the POLIII' complex. PolIII' associates with the gamma complex (composed of gamma, delta, delta', psi and chi chains) and with the beta chain to form the complete DNA polymerase III complex.</text>
</comment>
<dbReference type="InterPro" id="IPR008921">
    <property type="entry name" value="DNA_pol3_clamp-load_cplx_C"/>
</dbReference>
<protein>
    <recommendedName>
        <fullName evidence="11">DNA polymerase III subunit gamma/tau</fullName>
        <ecNumber evidence="11">2.7.7.7</ecNumber>
    </recommendedName>
</protein>
<dbReference type="NCBIfam" id="TIGR01128">
    <property type="entry name" value="holA"/>
    <property type="match status" value="1"/>
</dbReference>
<dbReference type="SUPFAM" id="SSF48019">
    <property type="entry name" value="post-AAA+ oligomerization domain-like"/>
    <property type="match status" value="1"/>
</dbReference>
<sequence>MSEKAIQYTVLARRFRPQNFSEVVGQEMVAKALQNAIRADRVAHAYLFTGARGVGKTSMARILAKALNCPNSQDGIPCGECEVCQNISVGSDVDVLEIDGASNRGIDDIRSLRANVNVRSMRSKYKIYIIDEVHMLTKEAFNALLKTLEEPPPNVKFIFCTTEPNKLPDTILSRCQRFDFGYIEENSICDRLKQIAEAEQVSVADDAIQLVARRAGGSMRDSQSIFDQLLSFGESHLTAESVHRILGTASDERLIELIDALIDRKRDVALSLFDAALNSGVQLNEFVDQLLNYLRDLSVVATGANEVTLLAISEINRDSLQRQAQAWGIQTCLAAFQILNEARNKMFRASHGRALVELALIRISLLEDLDQLCAFISSAGKLPAVAPASSPPQQQAPQAKPAAISASPALTPAVESSPITDSGTPDQKKIEKKNENQSVVASNSIESPAPSQELVPFRAGMESLLLSQLVENTEDSLKSSLKGVESIAISGPKQLDLQFSKSYNFAKQYCERPEMLSQLERSLEKVTGERIKIRLTVKEPAASSDNSEEKPSKPSMAQKRAEQRDLAPDSDEFLQEALSVFNAQSVRVEVLKMQTEEKKEDS</sequence>
<proteinExistence type="inferred from homology"/>
<dbReference type="InterPro" id="IPR005790">
    <property type="entry name" value="DNA_polIII_delta"/>
</dbReference>
<dbReference type="NCBIfam" id="NF004046">
    <property type="entry name" value="PRK05563.1"/>
    <property type="match status" value="1"/>
</dbReference>
<keyword evidence="9 11" id="KW-0239">DNA-directed DNA polymerase</keyword>
<dbReference type="PRINTS" id="PR00300">
    <property type="entry name" value="CLPPROTEASEA"/>
</dbReference>
<dbReference type="GO" id="GO:0003677">
    <property type="term" value="F:DNA binding"/>
    <property type="evidence" value="ECO:0007669"/>
    <property type="project" value="InterPro"/>
</dbReference>
<dbReference type="Gene3D" id="1.10.8.60">
    <property type="match status" value="1"/>
</dbReference>
<dbReference type="SUPFAM" id="SSF52540">
    <property type="entry name" value="P-loop containing nucleoside triphosphate hydrolases"/>
    <property type="match status" value="1"/>
</dbReference>
<evidence type="ECO:0000313" key="15">
    <source>
        <dbReference type="Proteomes" id="UP000318313"/>
    </source>
</evidence>
<keyword evidence="2 11" id="KW-0808">Transferase</keyword>
<reference evidence="14 15" key="1">
    <citation type="submission" date="2019-03" db="EMBL/GenBank/DDBJ databases">
        <title>Deep-cultivation of Planctomycetes and their phenomic and genomic characterization uncovers novel biology.</title>
        <authorList>
            <person name="Wiegand S."/>
            <person name="Jogler M."/>
            <person name="Boedeker C."/>
            <person name="Pinto D."/>
            <person name="Vollmers J."/>
            <person name="Rivas-Marin E."/>
            <person name="Kohn T."/>
            <person name="Peeters S.H."/>
            <person name="Heuer A."/>
            <person name="Rast P."/>
            <person name="Oberbeckmann S."/>
            <person name="Bunk B."/>
            <person name="Jeske O."/>
            <person name="Meyerdierks A."/>
            <person name="Storesund J.E."/>
            <person name="Kallscheuer N."/>
            <person name="Luecker S."/>
            <person name="Lage O.M."/>
            <person name="Pohl T."/>
            <person name="Merkel B.J."/>
            <person name="Hornburger P."/>
            <person name="Mueller R.-W."/>
            <person name="Bruemmer F."/>
            <person name="Labrenz M."/>
            <person name="Spormann A.M."/>
            <person name="Op den Camp H."/>
            <person name="Overmann J."/>
            <person name="Amann R."/>
            <person name="Jetten M.S.M."/>
            <person name="Mascher T."/>
            <person name="Medema M.H."/>
            <person name="Devos D.P."/>
            <person name="Kaster A.-K."/>
            <person name="Ovreas L."/>
            <person name="Rohde M."/>
            <person name="Galperin M.Y."/>
            <person name="Jogler C."/>
        </authorList>
    </citation>
    <scope>NUCLEOTIDE SEQUENCE [LARGE SCALE GENOMIC DNA]</scope>
    <source>
        <strain evidence="14 15">Enr17</strain>
    </source>
</reference>
<feature type="compositionally biased region" description="Low complexity" evidence="12">
    <location>
        <begin position="386"/>
        <end position="409"/>
    </location>
</feature>
<dbReference type="KEGG" id="gfm:Enr17x_28000"/>
<keyword evidence="7" id="KW-0862">Zinc</keyword>
<dbReference type="InterPro" id="IPR045085">
    <property type="entry name" value="HLD_clamp_pol_III_gamma_tau"/>
</dbReference>
<evidence type="ECO:0000256" key="6">
    <source>
        <dbReference type="ARBA" id="ARBA00022741"/>
    </source>
</evidence>
<dbReference type="CDD" id="cd00009">
    <property type="entry name" value="AAA"/>
    <property type="match status" value="1"/>
</dbReference>
<keyword evidence="15" id="KW-1185">Reference proteome</keyword>
<comment type="catalytic activity">
    <reaction evidence="10 11">
        <text>DNA(n) + a 2'-deoxyribonucleoside 5'-triphosphate = DNA(n+1) + diphosphate</text>
        <dbReference type="Rhea" id="RHEA:22508"/>
        <dbReference type="Rhea" id="RHEA-COMP:17339"/>
        <dbReference type="Rhea" id="RHEA-COMP:17340"/>
        <dbReference type="ChEBI" id="CHEBI:33019"/>
        <dbReference type="ChEBI" id="CHEBI:61560"/>
        <dbReference type="ChEBI" id="CHEBI:173112"/>
        <dbReference type="EC" id="2.7.7.7"/>
    </reaction>
</comment>